<dbReference type="VEuPathDB" id="FungiDB:JI435_401700"/>
<evidence type="ECO:0000313" key="1">
    <source>
        <dbReference type="EMBL" id="QRC91801.1"/>
    </source>
</evidence>
<name>A0A7U2HX04_PHANO</name>
<reference evidence="2" key="1">
    <citation type="journal article" date="2021" name="BMC Genomics">
        <title>Chromosome-level genome assembly and manually-curated proteome of model necrotroph Parastagonospora nodorum Sn15 reveals a genome-wide trove of candidate effector homologs, and redundancy of virulence-related functions within an accessory chromosome.</title>
        <authorList>
            <person name="Bertazzoni S."/>
            <person name="Jones D.A.B."/>
            <person name="Phan H.T."/>
            <person name="Tan K.-C."/>
            <person name="Hane J.K."/>
        </authorList>
    </citation>
    <scope>NUCLEOTIDE SEQUENCE [LARGE SCALE GENOMIC DNA]</scope>
    <source>
        <strain evidence="2">SN15 / ATCC MYA-4574 / FGSC 10173)</strain>
    </source>
</reference>
<dbReference type="Proteomes" id="UP000663193">
    <property type="component" value="Chromosome 2"/>
</dbReference>
<dbReference type="EMBL" id="CP069024">
    <property type="protein sequence ID" value="QRC91801.1"/>
    <property type="molecule type" value="Genomic_DNA"/>
</dbReference>
<dbReference type="AlphaFoldDB" id="A0A7U2HX04"/>
<protein>
    <submittedName>
        <fullName evidence="1">Uncharacterized protein</fullName>
    </submittedName>
</protein>
<organism evidence="1 2">
    <name type="scientific">Phaeosphaeria nodorum (strain SN15 / ATCC MYA-4574 / FGSC 10173)</name>
    <name type="common">Glume blotch fungus</name>
    <name type="synonym">Parastagonospora nodorum</name>
    <dbReference type="NCBI Taxonomy" id="321614"/>
    <lineage>
        <taxon>Eukaryota</taxon>
        <taxon>Fungi</taxon>
        <taxon>Dikarya</taxon>
        <taxon>Ascomycota</taxon>
        <taxon>Pezizomycotina</taxon>
        <taxon>Dothideomycetes</taxon>
        <taxon>Pleosporomycetidae</taxon>
        <taxon>Pleosporales</taxon>
        <taxon>Pleosporineae</taxon>
        <taxon>Phaeosphaeriaceae</taxon>
        <taxon>Parastagonospora</taxon>
    </lineage>
</organism>
<proteinExistence type="predicted"/>
<keyword evidence="2" id="KW-1185">Reference proteome</keyword>
<evidence type="ECO:0000313" key="2">
    <source>
        <dbReference type="Proteomes" id="UP000663193"/>
    </source>
</evidence>
<sequence length="100" mass="11190">MMESYVSYVSSLRKRSARMAFMLAQVIPGSAQHNVYMTKTIYATSYYTQLQLVSMDSGCLGFTFTSHGTVPVPKNFALTPHFTAERSLPRPQPFAQACKL</sequence>
<gene>
    <name evidence="1" type="ORF">JI435_401700</name>
</gene>
<accession>A0A7U2HX04</accession>